<dbReference type="KEGG" id="smam:Mal15_22510"/>
<dbReference type="EC" id="5.3.1.9" evidence="2"/>
<sequence>MPLIRLECSETSLPEELPASLESARDVFVDANAVDFELEANLCPRLAADLPFFALPEQQLLAYEKHRETSELGHIFRIANGLHDHIDAVVMTGSGGGFLGARAIAAACCDPFHNETTRAARGSKPRIYFAGDDLDNDQLQSLIGRLSAGGYGDGVADRTWAIIAADAAGRSDSPRYVLNHLVETLISNTPSIAPELRARLVTAIGPVHSLSGGPIAQRLASHGFDQSLRVPDSIENRSSVFTPLGLLSSAFLGLDCIQLLVGAAAINENFRKEPFERNLVLRFVAANRAAATGDDRSAECKRLSAWWARSLTGFQDWLQCLHPHHWPIDVATEFGRSVLNEQLESGCLRGEPLVCNHVDVAAIRTDPLPVTPENPLRRGDDSQSVRQTQQHIAATIDQQLADVGIRQNRITLPVLDTHSLGQWMQLMMLAAAIESRLNTDAPSHDTKSIPTDGSANPRM</sequence>
<feature type="compositionally biased region" description="Polar residues" evidence="1">
    <location>
        <begin position="448"/>
        <end position="459"/>
    </location>
</feature>
<dbReference type="AlphaFoldDB" id="A0A5B9MAE2"/>
<dbReference type="SUPFAM" id="SSF53697">
    <property type="entry name" value="SIS domain"/>
    <property type="match status" value="1"/>
</dbReference>
<protein>
    <submittedName>
        <fullName evidence="2">Glucose-6-phosphate isomerase</fullName>
        <ecNumber evidence="2">5.3.1.9</ecNumber>
    </submittedName>
</protein>
<organism evidence="2 3">
    <name type="scientific">Stieleria maiorica</name>
    <dbReference type="NCBI Taxonomy" id="2795974"/>
    <lineage>
        <taxon>Bacteria</taxon>
        <taxon>Pseudomonadati</taxon>
        <taxon>Planctomycetota</taxon>
        <taxon>Planctomycetia</taxon>
        <taxon>Pirellulales</taxon>
        <taxon>Pirellulaceae</taxon>
        <taxon>Stieleria</taxon>
    </lineage>
</organism>
<dbReference type="Proteomes" id="UP000321353">
    <property type="component" value="Chromosome"/>
</dbReference>
<evidence type="ECO:0000256" key="1">
    <source>
        <dbReference type="SAM" id="MobiDB-lite"/>
    </source>
</evidence>
<dbReference type="GO" id="GO:0004347">
    <property type="term" value="F:glucose-6-phosphate isomerase activity"/>
    <property type="evidence" value="ECO:0007669"/>
    <property type="project" value="UniProtKB-EC"/>
</dbReference>
<gene>
    <name evidence="2" type="primary">pgi_2</name>
    <name evidence="2" type="ORF">Mal15_22510</name>
</gene>
<dbReference type="Gene3D" id="3.40.50.10490">
    <property type="entry name" value="Glucose-6-phosphate isomerase like protein, domain 1"/>
    <property type="match status" value="2"/>
</dbReference>
<keyword evidence="3" id="KW-1185">Reference proteome</keyword>
<dbReference type="RefSeq" id="WP_147867760.1">
    <property type="nucleotide sequence ID" value="NZ_CP036264.1"/>
</dbReference>
<accession>A0A5B9MAE2</accession>
<name>A0A5B9MAE2_9BACT</name>
<dbReference type="EMBL" id="CP036264">
    <property type="protein sequence ID" value="QEF98202.1"/>
    <property type="molecule type" value="Genomic_DNA"/>
</dbReference>
<feature type="region of interest" description="Disordered" evidence="1">
    <location>
        <begin position="438"/>
        <end position="459"/>
    </location>
</feature>
<reference evidence="2 3" key="1">
    <citation type="submission" date="2019-02" db="EMBL/GenBank/DDBJ databases">
        <title>Planctomycetal bacteria perform biofilm scaping via a novel small molecule.</title>
        <authorList>
            <person name="Jeske O."/>
            <person name="Boedeker C."/>
            <person name="Wiegand S."/>
            <person name="Breitling P."/>
            <person name="Kallscheuer N."/>
            <person name="Jogler M."/>
            <person name="Rohde M."/>
            <person name="Petersen J."/>
            <person name="Medema M.H."/>
            <person name="Surup F."/>
            <person name="Jogler C."/>
        </authorList>
    </citation>
    <scope>NUCLEOTIDE SEQUENCE [LARGE SCALE GENOMIC DNA]</scope>
    <source>
        <strain evidence="2 3">Mal15</strain>
    </source>
</reference>
<evidence type="ECO:0000313" key="3">
    <source>
        <dbReference type="Proteomes" id="UP000321353"/>
    </source>
</evidence>
<keyword evidence="2" id="KW-0413">Isomerase</keyword>
<proteinExistence type="predicted"/>
<evidence type="ECO:0000313" key="2">
    <source>
        <dbReference type="EMBL" id="QEF98202.1"/>
    </source>
</evidence>
<dbReference type="GO" id="GO:0097367">
    <property type="term" value="F:carbohydrate derivative binding"/>
    <property type="evidence" value="ECO:0007669"/>
    <property type="project" value="InterPro"/>
</dbReference>
<dbReference type="GO" id="GO:1901135">
    <property type="term" value="P:carbohydrate derivative metabolic process"/>
    <property type="evidence" value="ECO:0007669"/>
    <property type="project" value="InterPro"/>
</dbReference>
<dbReference type="InterPro" id="IPR046348">
    <property type="entry name" value="SIS_dom_sf"/>
</dbReference>